<comment type="similarity">
    <text evidence="2">Belongs to the UPF0073 (Hly-III) family.</text>
</comment>
<dbReference type="PANTHER" id="PTHR20855:SF3">
    <property type="entry name" value="LD03007P"/>
    <property type="match status" value="1"/>
</dbReference>
<keyword evidence="7" id="KW-0862">Zinc</keyword>
<accession>A0A8J6IY51</accession>
<evidence type="ECO:0000256" key="6">
    <source>
        <dbReference type="ARBA" id="ARBA00023136"/>
    </source>
</evidence>
<dbReference type="GO" id="GO:0005886">
    <property type="term" value="C:plasma membrane"/>
    <property type="evidence" value="ECO:0007669"/>
    <property type="project" value="UniProtKB-SubCell"/>
</dbReference>
<keyword evidence="3" id="KW-1003">Cell membrane</keyword>
<feature type="transmembrane region" description="Helical" evidence="9">
    <location>
        <begin position="43"/>
        <end position="62"/>
    </location>
</feature>
<evidence type="ECO:0000256" key="5">
    <source>
        <dbReference type="ARBA" id="ARBA00022989"/>
    </source>
</evidence>
<dbReference type="InterPro" id="IPR004254">
    <property type="entry name" value="AdipoR/HlyIII-related"/>
</dbReference>
<dbReference type="RefSeq" id="WP_186877465.1">
    <property type="nucleotide sequence ID" value="NZ_JACOPN010000001.1"/>
</dbReference>
<dbReference type="EMBL" id="JACOPN010000001">
    <property type="protein sequence ID" value="MBC5715958.1"/>
    <property type="molecule type" value="Genomic_DNA"/>
</dbReference>
<gene>
    <name evidence="10" type="ORF">H8S55_01215</name>
</gene>
<evidence type="ECO:0000256" key="8">
    <source>
        <dbReference type="SAM" id="MobiDB-lite"/>
    </source>
</evidence>
<dbReference type="GO" id="GO:0046872">
    <property type="term" value="F:metal ion binding"/>
    <property type="evidence" value="ECO:0007669"/>
    <property type="project" value="UniProtKB-KW"/>
</dbReference>
<evidence type="ECO:0000256" key="3">
    <source>
        <dbReference type="ARBA" id="ARBA00022475"/>
    </source>
</evidence>
<dbReference type="PANTHER" id="PTHR20855">
    <property type="entry name" value="ADIPOR/PROGESTIN RECEPTOR-RELATED"/>
    <property type="match status" value="1"/>
</dbReference>
<organism evidence="10 11">
    <name type="scientific">Flintibacter faecis</name>
    <dbReference type="NCBI Taxonomy" id="2763047"/>
    <lineage>
        <taxon>Bacteria</taxon>
        <taxon>Bacillati</taxon>
        <taxon>Bacillota</taxon>
        <taxon>Clostridia</taxon>
        <taxon>Eubacteriales</taxon>
        <taxon>Flintibacter</taxon>
    </lineage>
</organism>
<dbReference type="InterPro" id="IPR005744">
    <property type="entry name" value="Hy-lIII"/>
</dbReference>
<feature type="binding site" evidence="7">
    <location>
        <position position="223"/>
    </location>
    <ligand>
        <name>Zn(2+)</name>
        <dbReference type="ChEBI" id="CHEBI:29105"/>
    </ligand>
</feature>
<evidence type="ECO:0000256" key="4">
    <source>
        <dbReference type="ARBA" id="ARBA00022692"/>
    </source>
</evidence>
<keyword evidence="5 9" id="KW-1133">Transmembrane helix</keyword>
<reference evidence="10" key="1">
    <citation type="submission" date="2020-08" db="EMBL/GenBank/DDBJ databases">
        <title>Genome public.</title>
        <authorList>
            <person name="Liu C."/>
            <person name="Sun Q."/>
        </authorList>
    </citation>
    <scope>NUCLEOTIDE SEQUENCE</scope>
    <source>
        <strain evidence="10">BX5</strain>
    </source>
</reference>
<feature type="compositionally biased region" description="Polar residues" evidence="8">
    <location>
        <begin position="1"/>
        <end position="17"/>
    </location>
</feature>
<protein>
    <submittedName>
        <fullName evidence="10">Hemolysin III family protein</fullName>
    </submittedName>
</protein>
<keyword evidence="6 9" id="KW-0472">Membrane</keyword>
<dbReference type="GO" id="GO:0140911">
    <property type="term" value="F:pore-forming activity"/>
    <property type="evidence" value="ECO:0007669"/>
    <property type="project" value="InterPro"/>
</dbReference>
<feature type="transmembrane region" description="Helical" evidence="9">
    <location>
        <begin position="225"/>
        <end position="247"/>
    </location>
</feature>
<feature type="transmembrane region" description="Helical" evidence="9">
    <location>
        <begin position="74"/>
        <end position="93"/>
    </location>
</feature>
<evidence type="ECO:0000256" key="7">
    <source>
        <dbReference type="PIRSR" id="PIRSR604254-1"/>
    </source>
</evidence>
<feature type="region of interest" description="Disordered" evidence="8">
    <location>
        <begin position="1"/>
        <end position="33"/>
    </location>
</feature>
<dbReference type="NCBIfam" id="TIGR01065">
    <property type="entry name" value="hlyIII"/>
    <property type="match status" value="1"/>
</dbReference>
<feature type="transmembrane region" description="Helical" evidence="9">
    <location>
        <begin position="190"/>
        <end position="210"/>
    </location>
</feature>
<evidence type="ECO:0000256" key="9">
    <source>
        <dbReference type="SAM" id="Phobius"/>
    </source>
</evidence>
<evidence type="ECO:0000256" key="1">
    <source>
        <dbReference type="ARBA" id="ARBA00004651"/>
    </source>
</evidence>
<feature type="transmembrane region" description="Helical" evidence="9">
    <location>
        <begin position="113"/>
        <end position="130"/>
    </location>
</feature>
<keyword evidence="11" id="KW-1185">Reference proteome</keyword>
<feature type="transmembrane region" description="Helical" evidence="9">
    <location>
        <begin position="137"/>
        <end position="159"/>
    </location>
</feature>
<evidence type="ECO:0000256" key="2">
    <source>
        <dbReference type="ARBA" id="ARBA00008488"/>
    </source>
</evidence>
<comment type="caution">
    <text evidence="10">The sequence shown here is derived from an EMBL/GenBank/DDBJ whole genome shotgun (WGS) entry which is preliminary data.</text>
</comment>
<comment type="subcellular location">
    <subcellularLocation>
        <location evidence="1">Cell membrane</location>
        <topology evidence="1">Multi-pass membrane protein</topology>
    </subcellularLocation>
</comment>
<dbReference type="Proteomes" id="UP000602260">
    <property type="component" value="Unassembled WGS sequence"/>
</dbReference>
<evidence type="ECO:0000313" key="10">
    <source>
        <dbReference type="EMBL" id="MBC5715958.1"/>
    </source>
</evidence>
<dbReference type="Pfam" id="PF03006">
    <property type="entry name" value="HlyIII"/>
    <property type="match status" value="1"/>
</dbReference>
<proteinExistence type="inferred from homology"/>
<evidence type="ECO:0000313" key="11">
    <source>
        <dbReference type="Proteomes" id="UP000602260"/>
    </source>
</evidence>
<keyword evidence="4 9" id="KW-0812">Transmembrane</keyword>
<keyword evidence="7" id="KW-0479">Metal-binding</keyword>
<feature type="binding site" evidence="7">
    <location>
        <position position="227"/>
    </location>
    <ligand>
        <name>Zn(2+)</name>
        <dbReference type="ChEBI" id="CHEBI:29105"/>
    </ligand>
</feature>
<dbReference type="AlphaFoldDB" id="A0A8J6IY51"/>
<feature type="binding site" evidence="7">
    <location>
        <position position="94"/>
    </location>
    <ligand>
        <name>Zn(2+)</name>
        <dbReference type="ChEBI" id="CHEBI:29105"/>
    </ligand>
</feature>
<sequence>MRSNAVSLPSSSIQNLPDFTLPSRPRRKKEVRDPYDGLRPWSAITHGIGAVLSAVGTVALLLRSAALGSALDFWVFLIYGLSMTGLYTASMLYHCVNTSVAGRIALRKYDHCSIYLLIAGSYTPVCLLGLRDSGGAILLAVVWAVGLLGMILTIAKLSIPRWLTSAIYLFMGWLAIFAIVPLHRSLPAAGFAWLLAGGLLYTAGGVLYAAKWPGRNNPRFGCHEIFHLFILLGSIAHFVMMYTVIAFL</sequence>
<feature type="transmembrane region" description="Helical" evidence="9">
    <location>
        <begin position="165"/>
        <end position="183"/>
    </location>
</feature>
<name>A0A8J6IY51_9FIRM</name>